<dbReference type="AlphaFoldDB" id="A0A7J7JDX8"/>
<evidence type="ECO:0000313" key="2">
    <source>
        <dbReference type="Proteomes" id="UP000593567"/>
    </source>
</evidence>
<dbReference type="Proteomes" id="UP000593567">
    <property type="component" value="Unassembled WGS sequence"/>
</dbReference>
<reference evidence="1" key="1">
    <citation type="submission" date="2020-06" db="EMBL/GenBank/DDBJ databases">
        <title>Draft genome of Bugula neritina, a colonial animal packing powerful symbionts and potential medicines.</title>
        <authorList>
            <person name="Rayko M."/>
        </authorList>
    </citation>
    <scope>NUCLEOTIDE SEQUENCE [LARGE SCALE GENOMIC DNA]</scope>
    <source>
        <strain evidence="1">Kwan_BN1</strain>
    </source>
</reference>
<organism evidence="1 2">
    <name type="scientific">Bugula neritina</name>
    <name type="common">Brown bryozoan</name>
    <name type="synonym">Sertularia neritina</name>
    <dbReference type="NCBI Taxonomy" id="10212"/>
    <lineage>
        <taxon>Eukaryota</taxon>
        <taxon>Metazoa</taxon>
        <taxon>Spiralia</taxon>
        <taxon>Lophotrochozoa</taxon>
        <taxon>Bryozoa</taxon>
        <taxon>Gymnolaemata</taxon>
        <taxon>Cheilostomatida</taxon>
        <taxon>Flustrina</taxon>
        <taxon>Buguloidea</taxon>
        <taxon>Bugulidae</taxon>
        <taxon>Bugula</taxon>
    </lineage>
</organism>
<comment type="caution">
    <text evidence="1">The sequence shown here is derived from an EMBL/GenBank/DDBJ whole genome shotgun (WGS) entry which is preliminary data.</text>
</comment>
<proteinExistence type="predicted"/>
<accession>A0A7J7JDX8</accession>
<sequence length="67" mass="8040">MQKRVVFQLRVDIIRLFHESMGVFVNQYVIPAFHSELPATYFHHRVWCTLRILVGPIKNKYILPSER</sequence>
<dbReference type="EMBL" id="VXIV02002569">
    <property type="protein sequence ID" value="KAF6024499.1"/>
    <property type="molecule type" value="Genomic_DNA"/>
</dbReference>
<name>A0A7J7JDX8_BUGNE</name>
<protein>
    <submittedName>
        <fullName evidence="1">Uncharacterized protein</fullName>
    </submittedName>
</protein>
<gene>
    <name evidence="1" type="ORF">EB796_017199</name>
</gene>
<keyword evidence="2" id="KW-1185">Reference proteome</keyword>
<evidence type="ECO:0000313" key="1">
    <source>
        <dbReference type="EMBL" id="KAF6024499.1"/>
    </source>
</evidence>